<dbReference type="Proteomes" id="UP000195321">
    <property type="component" value="Unassembled WGS sequence"/>
</dbReference>
<dbReference type="EMBL" id="MWPX01000039">
    <property type="protein sequence ID" value="OUM46630.1"/>
    <property type="molecule type" value="Genomic_DNA"/>
</dbReference>
<proteinExistence type="predicted"/>
<evidence type="ECO:0000313" key="1">
    <source>
        <dbReference type="EMBL" id="OUM46630.1"/>
    </source>
</evidence>
<dbReference type="AlphaFoldDB" id="A0A1Y3MDX3"/>
<sequence>MRCNCHFNRFRDCDRFWDNLMFCRCRHRDCDDRRCRRDCDCDDCRRRRKHDCDCDCDERREW</sequence>
<accession>A0A1Y3MDX3</accession>
<gene>
    <name evidence="1" type="ORF">BW425_22710</name>
</gene>
<organism evidence="1 2">
    <name type="scientific">Bacillus pseudomycoides</name>
    <dbReference type="NCBI Taxonomy" id="64104"/>
    <lineage>
        <taxon>Bacteria</taxon>
        <taxon>Bacillati</taxon>
        <taxon>Bacillota</taxon>
        <taxon>Bacilli</taxon>
        <taxon>Bacillales</taxon>
        <taxon>Bacillaceae</taxon>
        <taxon>Bacillus</taxon>
        <taxon>Bacillus cereus group</taxon>
    </lineage>
</organism>
<dbReference type="RefSeq" id="WP_088094488.1">
    <property type="nucleotide sequence ID" value="NZ_JBEUTC010000175.1"/>
</dbReference>
<comment type="caution">
    <text evidence="1">The sequence shown here is derived from an EMBL/GenBank/DDBJ whole genome shotgun (WGS) entry which is preliminary data.</text>
</comment>
<evidence type="ECO:0000313" key="2">
    <source>
        <dbReference type="Proteomes" id="UP000195321"/>
    </source>
</evidence>
<reference evidence="1 2" key="1">
    <citation type="submission" date="2017-02" db="EMBL/GenBank/DDBJ databases">
        <title>Bacillus pseudomycoides isolate FSL K6-0042.</title>
        <authorList>
            <person name="Kovac J."/>
        </authorList>
    </citation>
    <scope>NUCLEOTIDE SEQUENCE [LARGE SCALE GENOMIC DNA]</scope>
    <source>
        <strain evidence="1 2">FSL K6-0042</strain>
    </source>
</reference>
<protein>
    <submittedName>
        <fullName evidence="1">Uncharacterized protein</fullName>
    </submittedName>
</protein>
<name>A0A1Y3MDX3_9BACI</name>